<evidence type="ECO:0000256" key="3">
    <source>
        <dbReference type="ARBA" id="ARBA00022723"/>
    </source>
</evidence>
<reference evidence="20" key="1">
    <citation type="submission" date="2016-12" db="EMBL/GenBank/DDBJ databases">
        <title>Comparative genomics of four Isosphaeraceae planctomycetes: a common pool of plasmids and glycoside hydrolase genes.</title>
        <authorList>
            <person name="Ivanova A."/>
        </authorList>
    </citation>
    <scope>NUCLEOTIDE SEQUENCE [LARGE SCALE GENOMIC DNA]</scope>
    <source>
        <strain evidence="20">PX4</strain>
    </source>
</reference>
<dbReference type="PANTHER" id="PTHR43152">
    <property type="entry name" value="UVRABC SYSTEM PROTEIN A"/>
    <property type="match status" value="1"/>
</dbReference>
<dbReference type="GO" id="GO:0003677">
    <property type="term" value="F:DNA binding"/>
    <property type="evidence" value="ECO:0007669"/>
    <property type="project" value="UniProtKB-KW"/>
</dbReference>
<keyword evidence="10" id="KW-0067">ATP-binding</keyword>
<name>A0A1U7CV16_9BACT</name>
<evidence type="ECO:0000256" key="10">
    <source>
        <dbReference type="ARBA" id="ARBA00022840"/>
    </source>
</evidence>
<evidence type="ECO:0000256" key="9">
    <source>
        <dbReference type="ARBA" id="ARBA00022833"/>
    </source>
</evidence>
<keyword evidence="4" id="KW-0677">Repeat</keyword>
<evidence type="ECO:0000256" key="4">
    <source>
        <dbReference type="ARBA" id="ARBA00022737"/>
    </source>
</evidence>
<evidence type="ECO:0000256" key="11">
    <source>
        <dbReference type="ARBA" id="ARBA00022881"/>
    </source>
</evidence>
<keyword evidence="8" id="KW-0863">Zinc-finger</keyword>
<dbReference type="STRING" id="1387353.BSF38_04343"/>
<dbReference type="AlphaFoldDB" id="A0A1U7CV16"/>
<dbReference type="Pfam" id="PF17760">
    <property type="entry name" value="UvrA_inter"/>
    <property type="match status" value="1"/>
</dbReference>
<dbReference type="InterPro" id="IPR017871">
    <property type="entry name" value="ABC_transporter-like_CS"/>
</dbReference>
<proteinExistence type="inferred from homology"/>
<organism evidence="19 20">
    <name type="scientific">Paludisphaera borealis</name>
    <dbReference type="NCBI Taxonomy" id="1387353"/>
    <lineage>
        <taxon>Bacteria</taxon>
        <taxon>Pseudomonadati</taxon>
        <taxon>Planctomycetota</taxon>
        <taxon>Planctomycetia</taxon>
        <taxon>Isosphaerales</taxon>
        <taxon>Isosphaeraceae</taxon>
        <taxon>Paludisphaera</taxon>
    </lineage>
</organism>
<evidence type="ECO:0000256" key="12">
    <source>
        <dbReference type="ARBA" id="ARBA00023125"/>
    </source>
</evidence>
<evidence type="ECO:0000256" key="1">
    <source>
        <dbReference type="ARBA" id="ARBA00004496"/>
    </source>
</evidence>
<evidence type="ECO:0000313" key="19">
    <source>
        <dbReference type="EMBL" id="APW62790.1"/>
    </source>
</evidence>
<dbReference type="KEGG" id="pbor:BSF38_04343"/>
<dbReference type="EMBL" id="CP019082">
    <property type="protein sequence ID" value="APW62790.1"/>
    <property type="molecule type" value="Genomic_DNA"/>
</dbReference>
<evidence type="ECO:0000256" key="14">
    <source>
        <dbReference type="ARBA" id="ARBA00038000"/>
    </source>
</evidence>
<gene>
    <name evidence="19" type="primary">uvrA_3</name>
    <name evidence="19" type="ORF">BSF38_04343</name>
</gene>
<dbReference type="InterPro" id="IPR041552">
    <property type="entry name" value="UvrA_DNA-bd"/>
</dbReference>
<dbReference type="GO" id="GO:0006289">
    <property type="term" value="P:nucleotide-excision repair"/>
    <property type="evidence" value="ECO:0007669"/>
    <property type="project" value="InterPro"/>
</dbReference>
<dbReference type="Gene3D" id="1.20.1580.10">
    <property type="entry name" value="ABC transporter ATPase like domain"/>
    <property type="match status" value="3"/>
</dbReference>
<keyword evidence="7" id="KW-0228">DNA excision</keyword>
<keyword evidence="5" id="KW-0547">Nucleotide-binding</keyword>
<evidence type="ECO:0000256" key="15">
    <source>
        <dbReference type="ARBA" id="ARBA00039316"/>
    </source>
</evidence>
<keyword evidence="6" id="KW-0227">DNA damage</keyword>
<dbReference type="SUPFAM" id="SSF52540">
    <property type="entry name" value="P-loop containing nucleoside triphosphate hydrolases"/>
    <property type="match status" value="2"/>
</dbReference>
<dbReference type="Proteomes" id="UP000186309">
    <property type="component" value="Chromosome"/>
</dbReference>
<dbReference type="GO" id="GO:0005737">
    <property type="term" value="C:cytoplasm"/>
    <property type="evidence" value="ECO:0007669"/>
    <property type="project" value="UniProtKB-SubCell"/>
</dbReference>
<dbReference type="InterPro" id="IPR004602">
    <property type="entry name" value="UvrA"/>
</dbReference>
<dbReference type="RefSeq" id="WP_076351267.1">
    <property type="nucleotide sequence ID" value="NZ_CP019082.1"/>
</dbReference>
<dbReference type="GO" id="GO:0009380">
    <property type="term" value="C:excinuclease repair complex"/>
    <property type="evidence" value="ECO:0007669"/>
    <property type="project" value="InterPro"/>
</dbReference>
<keyword evidence="13" id="KW-0234">DNA repair</keyword>
<evidence type="ECO:0000256" key="2">
    <source>
        <dbReference type="ARBA" id="ARBA00022490"/>
    </source>
</evidence>
<dbReference type="InterPro" id="IPR027417">
    <property type="entry name" value="P-loop_NTPase"/>
</dbReference>
<dbReference type="GO" id="GO:0005524">
    <property type="term" value="F:ATP binding"/>
    <property type="evidence" value="ECO:0007669"/>
    <property type="project" value="UniProtKB-KW"/>
</dbReference>
<protein>
    <recommendedName>
        <fullName evidence="15">UvrABC system protein A</fullName>
    </recommendedName>
    <alternativeName>
        <fullName evidence="16">Excinuclease ABC subunit A</fullName>
    </alternativeName>
</protein>
<evidence type="ECO:0000256" key="13">
    <source>
        <dbReference type="ARBA" id="ARBA00023204"/>
    </source>
</evidence>
<keyword evidence="2" id="KW-0963">Cytoplasm</keyword>
<comment type="similarity">
    <text evidence="14">Belongs to the ABC transporter superfamily. UvrA family.</text>
</comment>
<dbReference type="Gene3D" id="1.10.8.280">
    <property type="entry name" value="ABC transporter ATPase domain-like"/>
    <property type="match status" value="1"/>
</dbReference>
<dbReference type="OrthoDB" id="9809851at2"/>
<dbReference type="InterPro" id="IPR041102">
    <property type="entry name" value="UvrA_inter"/>
</dbReference>
<keyword evidence="20" id="KW-1185">Reference proteome</keyword>
<dbReference type="Pfam" id="PF17755">
    <property type="entry name" value="UvrA_DNA-bind"/>
    <property type="match status" value="1"/>
</dbReference>
<evidence type="ECO:0000313" key="20">
    <source>
        <dbReference type="Proteomes" id="UP000186309"/>
    </source>
</evidence>
<dbReference type="NCBIfam" id="TIGR00630">
    <property type="entry name" value="uvra"/>
    <property type="match status" value="1"/>
</dbReference>
<dbReference type="GO" id="GO:0016887">
    <property type="term" value="F:ATP hydrolysis activity"/>
    <property type="evidence" value="ECO:0007669"/>
    <property type="project" value="InterPro"/>
</dbReference>
<comment type="subcellular location">
    <subcellularLocation>
        <location evidence="1">Cytoplasm</location>
    </subcellularLocation>
</comment>
<feature type="domain" description="UvrA DNA-binding" evidence="17">
    <location>
        <begin position="296"/>
        <end position="358"/>
    </location>
</feature>
<keyword evidence="11" id="KW-0267">Excision nuclease</keyword>
<evidence type="ECO:0000256" key="16">
    <source>
        <dbReference type="ARBA" id="ARBA00042156"/>
    </source>
</evidence>
<dbReference type="PROSITE" id="PS00211">
    <property type="entry name" value="ABC_TRANSPORTER_1"/>
    <property type="match status" value="2"/>
</dbReference>
<keyword evidence="3" id="KW-0479">Metal-binding</keyword>
<evidence type="ECO:0000256" key="7">
    <source>
        <dbReference type="ARBA" id="ARBA00022769"/>
    </source>
</evidence>
<keyword evidence="9" id="KW-0862">Zinc</keyword>
<feature type="domain" description="UvrA interaction" evidence="18">
    <location>
        <begin position="138"/>
        <end position="244"/>
    </location>
</feature>
<keyword evidence="12" id="KW-0238">DNA-binding</keyword>
<evidence type="ECO:0000259" key="17">
    <source>
        <dbReference type="Pfam" id="PF17755"/>
    </source>
</evidence>
<dbReference type="Gene3D" id="3.30.190.20">
    <property type="match status" value="1"/>
</dbReference>
<evidence type="ECO:0000256" key="6">
    <source>
        <dbReference type="ARBA" id="ARBA00022763"/>
    </source>
</evidence>
<dbReference type="GO" id="GO:0004518">
    <property type="term" value="F:nuclease activity"/>
    <property type="evidence" value="ECO:0007669"/>
    <property type="project" value="UniProtKB-KW"/>
</dbReference>
<accession>A0A1U7CV16</accession>
<sequence>MPTPRSESWIRLRGARTHNLRAIDLDLPLGRLIAVTGVSGAGKSSLAFDTLYAEGQRRYVETFSAYARQFLEPLEKPDADRIESIPPAIALAARESRPSGRSTVGTITELHDYLGLLFTRHGRVVCRTCGEPVVPATPRSVSQAIETLPAGHRYEVVYPVEILAETDVEALGRGLLEQGLTRVRLGDRLIDLTTESLNVGRTEATPAVQIEVVVDRLTRGKDSIRRRLDSIETAFTKGLGRCRIVTGSDSWTFVRGWRCSRCGTDHLEPQPNLFRYTSPLGACPRCEGLGSVVDLDMAKIVPDPSKSLREGAVAAWNTPAHRGLRDQLIVEGPALGLPVSVPFQNLDAEQVRILVEGVPAAGFPGLAGFFERLDRKSYKVAVRVFLSRWRRYRTCPDCQGARLRPEALAVRIEGTNIAEFSALSVGRARELLESWGGLDDAGMGRLRAPIAARLDYLTRIGVGYLTLDRPSRTISAGELRRVTMVKTLGSGLVGTLYVLDEPTIGLHAHDVGRLVGVLQALRDEGNTLVVVDHEADVVRASDHVVDLGPGAGDAGGRVLYSGPVAGLDAVEGSATSDFLAGRRRIEVPKNRRKPSRGVLTLKGASGHNLKDVDAAFPLGVLCVVTGVSGAGKSTLVEETLYPALRKRLADEILPVAPFVDLTGTGDLAEAVFLDQSPIGRSGRSNPVTYLKAFDEIRRTFAATHDAKLRNYGAGTFSFNIEGGRCSACKGDGFRRIDMQFLPDVMVRCPDCKGTRYRPEVLEITYRGKNIAEVLDLTGREAFAFFRNRPKIQSRLRPLLDIGLDYLRLGQPAAMLSGGEAQRLKLAAFLGSSTAALNRAGNVAHTLFILDEPTAGLHPSDMIRLIEALNSLVDRGHSVLVVEHSPEIMISADWIIDLGPEAGDDGGRIVAEGTPEDVAKAGTLTGVVVAKALAQASEGGS</sequence>
<evidence type="ECO:0000256" key="8">
    <source>
        <dbReference type="ARBA" id="ARBA00022771"/>
    </source>
</evidence>
<dbReference type="GO" id="GO:0008270">
    <property type="term" value="F:zinc ion binding"/>
    <property type="evidence" value="ECO:0007669"/>
    <property type="project" value="UniProtKB-KW"/>
</dbReference>
<evidence type="ECO:0000259" key="18">
    <source>
        <dbReference type="Pfam" id="PF17760"/>
    </source>
</evidence>
<evidence type="ECO:0000256" key="5">
    <source>
        <dbReference type="ARBA" id="ARBA00022741"/>
    </source>
</evidence>
<dbReference type="Gene3D" id="3.40.50.300">
    <property type="entry name" value="P-loop containing nucleotide triphosphate hydrolases"/>
    <property type="match status" value="3"/>
</dbReference>
<dbReference type="PANTHER" id="PTHR43152:SF3">
    <property type="entry name" value="UVRABC SYSTEM PROTEIN A"/>
    <property type="match status" value="1"/>
</dbReference>